<feature type="non-terminal residue" evidence="1">
    <location>
        <position position="63"/>
    </location>
</feature>
<evidence type="ECO:0000313" key="2">
    <source>
        <dbReference type="Proteomes" id="UP000034539"/>
    </source>
</evidence>
<evidence type="ECO:0000313" key="1">
    <source>
        <dbReference type="EMBL" id="KKR30659.1"/>
    </source>
</evidence>
<dbReference type="AlphaFoldDB" id="A0A0G0PR96"/>
<dbReference type="Proteomes" id="UP000034539">
    <property type="component" value="Unassembled WGS sequence"/>
</dbReference>
<name>A0A0G0PR96_9BACT</name>
<dbReference type="EMBL" id="LBXN01000095">
    <property type="protein sequence ID" value="KKR30659.1"/>
    <property type="molecule type" value="Genomic_DNA"/>
</dbReference>
<proteinExistence type="predicted"/>
<comment type="caution">
    <text evidence="1">The sequence shown here is derived from an EMBL/GenBank/DDBJ whole genome shotgun (WGS) entry which is preliminary data.</text>
</comment>
<reference evidence="1 2" key="1">
    <citation type="journal article" date="2015" name="Nature">
        <title>rRNA introns, odd ribosomes, and small enigmatic genomes across a large radiation of phyla.</title>
        <authorList>
            <person name="Brown C.T."/>
            <person name="Hug L.A."/>
            <person name="Thomas B.C."/>
            <person name="Sharon I."/>
            <person name="Castelle C.J."/>
            <person name="Singh A."/>
            <person name="Wilkins M.J."/>
            <person name="Williams K.H."/>
            <person name="Banfield J.F."/>
        </authorList>
    </citation>
    <scope>NUCLEOTIDE SEQUENCE [LARGE SCALE GENOMIC DNA]</scope>
</reference>
<sequence length="63" mass="6858">MGKGIDVIGHLPITEELIRAEAVTGEEKRKQNKRNRANPPSIVYIIRGCGKKADGCPANKITT</sequence>
<gene>
    <name evidence="1" type="ORF">UT63_C0095G0010</name>
</gene>
<accession>A0A0G0PR96</accession>
<protein>
    <submittedName>
        <fullName evidence="1">Uncharacterized protein</fullName>
    </submittedName>
</protein>
<organism evidence="1 2">
    <name type="scientific">Candidatus Gottesmanbacteria bacterium GW2011_GWC2_39_8</name>
    <dbReference type="NCBI Taxonomy" id="1618450"/>
    <lineage>
        <taxon>Bacteria</taxon>
        <taxon>Candidatus Gottesmaniibacteriota</taxon>
    </lineage>
</organism>